<sequence length="582" mass="64786">MRSIMFMITSVEVSNTGKVSELKSAYGIAEDYICDMLSVHKLDTFAFLHVNEACSAYGYDPAALLSSSLLDFIHMEDRPMLEAAFKTIDEDIGKSFIYRMRTAHGAYIHVESTCKAGRWDNQPASFLVTRNIQGRLDEFHRETISHGDAVRIETNRIHAATLAHDLRTSLSIFDLSVREIRHGGPVDYALECADNALWFMKFILDRTIESCRVLQGQKPVPQLEQINVGPLLQHVLLMLSTYPRSVSVTCNVAPDVDACSLVSDADWLKSILTSFISNAYDNTMYGFVNVSVHKEDHWMVFEIADTGVGVTPTEITKLFHPFSKLSSKLKIEHGLGIGLYNCAWRIRLLGGTYGVRNNAASGCTFHFSLPLTDGTLLRKWHPSYPDSRLDRKPTSADANTSISLPSSDALSAGVKHAEIMEDSMRRLKVLIVDDVPTFRKLLKKQLERRGIVRIDEAGDGVDALEMMQHTQYSAVLMDVMMPRMNGDVCARKMREWEATHGGSSVPILLMSADVLSEDNDVVESGTVQYFFTKPIDIVRLGNSLRDIAAASSKLGSWTQTASNSTGVHTPVDMEEVIDVVIH</sequence>
<dbReference type="Proteomes" id="UP000664859">
    <property type="component" value="Unassembled WGS sequence"/>
</dbReference>
<dbReference type="CDD" id="cd00130">
    <property type="entry name" value="PAS"/>
    <property type="match status" value="1"/>
</dbReference>
<dbReference type="GO" id="GO:0000155">
    <property type="term" value="F:phosphorelay sensor kinase activity"/>
    <property type="evidence" value="ECO:0007669"/>
    <property type="project" value="TreeGrafter"/>
</dbReference>
<keyword evidence="6" id="KW-1185">Reference proteome</keyword>
<accession>A0A835Z4I2</accession>
<dbReference type="SUPFAM" id="SSF55874">
    <property type="entry name" value="ATPase domain of HSP90 chaperone/DNA topoisomerase II/histidine kinase"/>
    <property type="match status" value="1"/>
</dbReference>
<dbReference type="EMBL" id="JAFCMP010000090">
    <property type="protein sequence ID" value="KAG5187442.1"/>
    <property type="molecule type" value="Genomic_DNA"/>
</dbReference>
<feature type="domain" description="Histidine kinase" evidence="3">
    <location>
        <begin position="161"/>
        <end position="373"/>
    </location>
</feature>
<evidence type="ECO:0000313" key="6">
    <source>
        <dbReference type="Proteomes" id="UP000664859"/>
    </source>
</evidence>
<dbReference type="CDD" id="cd17546">
    <property type="entry name" value="REC_hyHK_CKI1_RcsC-like"/>
    <property type="match status" value="1"/>
</dbReference>
<name>A0A835Z4I2_9STRA</name>
<reference evidence="5" key="1">
    <citation type="submission" date="2021-02" db="EMBL/GenBank/DDBJ databases">
        <title>First Annotated Genome of the Yellow-green Alga Tribonema minus.</title>
        <authorList>
            <person name="Mahan K.M."/>
        </authorList>
    </citation>
    <scope>NUCLEOTIDE SEQUENCE</scope>
    <source>
        <strain evidence="5">UTEX B ZZ1240</strain>
    </source>
</reference>
<dbReference type="Gene3D" id="3.40.50.2300">
    <property type="match status" value="1"/>
</dbReference>
<comment type="caution">
    <text evidence="5">The sequence shown here is derived from an EMBL/GenBank/DDBJ whole genome shotgun (WGS) entry which is preliminary data.</text>
</comment>
<dbReference type="InterPro" id="IPR001789">
    <property type="entry name" value="Sig_transdc_resp-reg_receiver"/>
</dbReference>
<dbReference type="PROSITE" id="PS50109">
    <property type="entry name" value="HIS_KIN"/>
    <property type="match status" value="1"/>
</dbReference>
<dbReference type="InterPro" id="IPR005467">
    <property type="entry name" value="His_kinase_dom"/>
</dbReference>
<dbReference type="Pfam" id="PF08447">
    <property type="entry name" value="PAS_3"/>
    <property type="match status" value="1"/>
</dbReference>
<keyword evidence="1 2" id="KW-0597">Phosphoprotein</keyword>
<dbReference type="PANTHER" id="PTHR43547">
    <property type="entry name" value="TWO-COMPONENT HISTIDINE KINASE"/>
    <property type="match status" value="1"/>
</dbReference>
<dbReference type="SMART" id="SM00448">
    <property type="entry name" value="REC"/>
    <property type="match status" value="1"/>
</dbReference>
<dbReference type="OrthoDB" id="101467at2759"/>
<dbReference type="InterPro" id="IPR003594">
    <property type="entry name" value="HATPase_dom"/>
</dbReference>
<gene>
    <name evidence="5" type="ORF">JKP88DRAFT_243952</name>
</gene>
<dbReference type="InterPro" id="IPR036890">
    <property type="entry name" value="HATPase_C_sf"/>
</dbReference>
<dbReference type="Pfam" id="PF02518">
    <property type="entry name" value="HATPase_c"/>
    <property type="match status" value="1"/>
</dbReference>
<dbReference type="Gene3D" id="3.30.565.10">
    <property type="entry name" value="Histidine kinase-like ATPase, C-terminal domain"/>
    <property type="match status" value="1"/>
</dbReference>
<proteinExistence type="predicted"/>
<evidence type="ECO:0000313" key="5">
    <source>
        <dbReference type="EMBL" id="KAG5187442.1"/>
    </source>
</evidence>
<evidence type="ECO:0000256" key="2">
    <source>
        <dbReference type="PROSITE-ProRule" id="PRU00169"/>
    </source>
</evidence>
<dbReference type="SUPFAM" id="SSF52172">
    <property type="entry name" value="CheY-like"/>
    <property type="match status" value="1"/>
</dbReference>
<dbReference type="Gene3D" id="3.30.450.20">
    <property type="entry name" value="PAS domain"/>
    <property type="match status" value="1"/>
</dbReference>
<dbReference type="PANTHER" id="PTHR43547:SF2">
    <property type="entry name" value="HYBRID SIGNAL TRANSDUCTION HISTIDINE KINASE C"/>
    <property type="match status" value="1"/>
</dbReference>
<dbReference type="InterPro" id="IPR000014">
    <property type="entry name" value="PAS"/>
</dbReference>
<evidence type="ECO:0000259" key="4">
    <source>
        <dbReference type="PROSITE" id="PS50110"/>
    </source>
</evidence>
<dbReference type="PRINTS" id="PR00344">
    <property type="entry name" value="BCTRLSENSOR"/>
</dbReference>
<dbReference type="SMART" id="SM00387">
    <property type="entry name" value="HATPase_c"/>
    <property type="match status" value="1"/>
</dbReference>
<feature type="modified residue" description="4-aspartylphosphate" evidence="2">
    <location>
        <position position="478"/>
    </location>
</feature>
<dbReference type="SUPFAM" id="SSF55785">
    <property type="entry name" value="PYP-like sensor domain (PAS domain)"/>
    <property type="match status" value="1"/>
</dbReference>
<feature type="domain" description="Response regulatory" evidence="4">
    <location>
        <begin position="428"/>
        <end position="548"/>
    </location>
</feature>
<dbReference type="InterPro" id="IPR013655">
    <property type="entry name" value="PAS_fold_3"/>
</dbReference>
<dbReference type="AlphaFoldDB" id="A0A835Z4I2"/>
<dbReference type="InterPro" id="IPR035965">
    <property type="entry name" value="PAS-like_dom_sf"/>
</dbReference>
<dbReference type="PROSITE" id="PS50110">
    <property type="entry name" value="RESPONSE_REGULATORY"/>
    <property type="match status" value="1"/>
</dbReference>
<dbReference type="Pfam" id="PF00072">
    <property type="entry name" value="Response_reg"/>
    <property type="match status" value="1"/>
</dbReference>
<dbReference type="InterPro" id="IPR004358">
    <property type="entry name" value="Sig_transdc_His_kin-like_C"/>
</dbReference>
<organism evidence="5 6">
    <name type="scientific">Tribonema minus</name>
    <dbReference type="NCBI Taxonomy" id="303371"/>
    <lineage>
        <taxon>Eukaryota</taxon>
        <taxon>Sar</taxon>
        <taxon>Stramenopiles</taxon>
        <taxon>Ochrophyta</taxon>
        <taxon>PX clade</taxon>
        <taxon>Xanthophyceae</taxon>
        <taxon>Tribonematales</taxon>
        <taxon>Tribonemataceae</taxon>
        <taxon>Tribonema</taxon>
    </lineage>
</organism>
<protein>
    <submittedName>
        <fullName evidence="5">Uncharacterized protein</fullName>
    </submittedName>
</protein>
<evidence type="ECO:0000259" key="3">
    <source>
        <dbReference type="PROSITE" id="PS50109"/>
    </source>
</evidence>
<dbReference type="InterPro" id="IPR011006">
    <property type="entry name" value="CheY-like_superfamily"/>
</dbReference>
<evidence type="ECO:0000256" key="1">
    <source>
        <dbReference type="ARBA" id="ARBA00022553"/>
    </source>
</evidence>